<feature type="transmembrane region" description="Helical" evidence="8">
    <location>
        <begin position="6"/>
        <end position="25"/>
    </location>
</feature>
<dbReference type="GO" id="GO:0042773">
    <property type="term" value="P:ATP synthesis coupled electron transport"/>
    <property type="evidence" value="ECO:0007669"/>
    <property type="project" value="InterPro"/>
</dbReference>
<feature type="transmembrane region" description="Helical" evidence="8">
    <location>
        <begin position="304"/>
        <end position="325"/>
    </location>
</feature>
<feature type="transmembrane region" description="Helical" evidence="8">
    <location>
        <begin position="411"/>
        <end position="438"/>
    </location>
</feature>
<comment type="subcellular location">
    <subcellularLocation>
        <location evidence="1">Cell membrane</location>
        <topology evidence="1">Multi-pass membrane protein</topology>
    </subcellularLocation>
    <subcellularLocation>
        <location evidence="7">Membrane</location>
        <topology evidence="7">Multi-pass membrane protein</topology>
    </subcellularLocation>
</comment>
<evidence type="ECO:0000256" key="2">
    <source>
        <dbReference type="ARBA" id="ARBA00005346"/>
    </source>
</evidence>
<dbReference type="PANTHER" id="PTHR42703:SF1">
    <property type="entry name" value="NA(+)_H(+) ANTIPORTER SUBUNIT D1"/>
    <property type="match status" value="1"/>
</dbReference>
<sequence length="512" mass="54731">MTHWLIAPILIPLLGGILQVFMGYAPIRLRRTLAIATTVLMLVSAVVLLMLASDGSYRIYAFGNWQPPFGIVMVLDRLAALMLVLTAILGLFCHIYASGGADEDNRQFHALFLFQLMGLNIAFLTGDLFNLFVAFEILLIASYGLLMHGGGTARTVPGLHYVVLNLLGSALFLISVGMIYSVTGTLNMADLAVKIPQVSGSNLNLVKAGGMMLLVVFGLKAAILPLCFWLPKAYARATAPVAALFAVMTKVGIYAIVRIYPLIFGEGAGELANLGMDWLFPLALVTLSMGVIGALGANNLKTLVAWQVIISVGTLLAPIALGSVAGLSAALFYLVSTTWTVAALFLVSELVASQRGQAGDNIVTAPKMRHRTFLSVLFLIGAVSAAGLPPLSGFFGKLLILQSVDPGIEMAWLWGVLLVGSFLTLIAYSRAGSIVFWWNIDGHLETPEPLNSRVSVSTGILTCLTILIVVLAGPVSDYTRATAEQLHDNHGYINILQTPMYVPQDSLVGEIN</sequence>
<evidence type="ECO:0000256" key="1">
    <source>
        <dbReference type="ARBA" id="ARBA00004651"/>
    </source>
</evidence>
<dbReference type="EMBL" id="FRAQ01000001">
    <property type="protein sequence ID" value="SHK32418.1"/>
    <property type="molecule type" value="Genomic_DNA"/>
</dbReference>
<dbReference type="PANTHER" id="PTHR42703">
    <property type="entry name" value="NADH DEHYDROGENASE"/>
    <property type="match status" value="1"/>
</dbReference>
<keyword evidence="3" id="KW-1003">Cell membrane</keyword>
<dbReference type="AlphaFoldDB" id="A0A1M6RJ71"/>
<accession>A0A1M6RJ71</accession>
<dbReference type="Proteomes" id="UP000184497">
    <property type="component" value="Unassembled WGS sequence"/>
</dbReference>
<dbReference type="OrthoDB" id="9768329at2"/>
<dbReference type="InterPro" id="IPR003918">
    <property type="entry name" value="NADH_UbQ_OxRdtase"/>
</dbReference>
<evidence type="ECO:0000313" key="11">
    <source>
        <dbReference type="Proteomes" id="UP000184497"/>
    </source>
</evidence>
<evidence type="ECO:0000256" key="5">
    <source>
        <dbReference type="ARBA" id="ARBA00022989"/>
    </source>
</evidence>
<feature type="transmembrane region" description="Helical" evidence="8">
    <location>
        <begin position="161"/>
        <end position="182"/>
    </location>
</feature>
<name>A0A1M6RJ71_9GAMM</name>
<keyword evidence="11" id="KW-1185">Reference proteome</keyword>
<evidence type="ECO:0000256" key="7">
    <source>
        <dbReference type="RuleBase" id="RU000320"/>
    </source>
</evidence>
<evidence type="ECO:0000256" key="6">
    <source>
        <dbReference type="ARBA" id="ARBA00023136"/>
    </source>
</evidence>
<dbReference type="Pfam" id="PF00361">
    <property type="entry name" value="Proton_antipo_M"/>
    <property type="match status" value="1"/>
</dbReference>
<keyword evidence="4 7" id="KW-0812">Transmembrane</keyword>
<dbReference type="InterPro" id="IPR001750">
    <property type="entry name" value="ND/Mrp_TM"/>
</dbReference>
<dbReference type="NCBIfam" id="NF009309">
    <property type="entry name" value="PRK12666.1"/>
    <property type="match status" value="1"/>
</dbReference>
<evidence type="ECO:0000256" key="3">
    <source>
        <dbReference type="ARBA" id="ARBA00022475"/>
    </source>
</evidence>
<feature type="transmembrane region" description="Helical" evidence="8">
    <location>
        <begin position="242"/>
        <end position="263"/>
    </location>
</feature>
<feature type="transmembrane region" description="Helical" evidence="8">
    <location>
        <begin position="450"/>
        <end position="472"/>
    </location>
</feature>
<proteinExistence type="inferred from homology"/>
<feature type="transmembrane region" description="Helical" evidence="8">
    <location>
        <begin position="278"/>
        <end position="297"/>
    </location>
</feature>
<feature type="transmembrane region" description="Helical" evidence="8">
    <location>
        <begin position="208"/>
        <end position="230"/>
    </location>
</feature>
<dbReference type="PRINTS" id="PR01437">
    <property type="entry name" value="NUOXDRDTASE4"/>
</dbReference>
<feature type="transmembrane region" description="Helical" evidence="8">
    <location>
        <begin position="32"/>
        <end position="51"/>
    </location>
</feature>
<keyword evidence="5 8" id="KW-1133">Transmembrane helix</keyword>
<organism evidence="10 11">
    <name type="scientific">Marinobacter antarcticus</name>
    <dbReference type="NCBI Taxonomy" id="564117"/>
    <lineage>
        <taxon>Bacteria</taxon>
        <taxon>Pseudomonadati</taxon>
        <taxon>Pseudomonadota</taxon>
        <taxon>Gammaproteobacteria</taxon>
        <taxon>Pseudomonadales</taxon>
        <taxon>Marinobacteraceae</taxon>
        <taxon>Marinobacter</taxon>
    </lineage>
</organism>
<dbReference type="GO" id="GO:0008137">
    <property type="term" value="F:NADH dehydrogenase (ubiquinone) activity"/>
    <property type="evidence" value="ECO:0007669"/>
    <property type="project" value="InterPro"/>
</dbReference>
<keyword evidence="6 8" id="KW-0472">Membrane</keyword>
<dbReference type="GO" id="GO:0005886">
    <property type="term" value="C:plasma membrane"/>
    <property type="evidence" value="ECO:0007669"/>
    <property type="project" value="UniProtKB-SubCell"/>
</dbReference>
<evidence type="ECO:0000259" key="9">
    <source>
        <dbReference type="Pfam" id="PF00361"/>
    </source>
</evidence>
<dbReference type="InterPro" id="IPR050586">
    <property type="entry name" value="CPA3_Na-H_Antiporter_D"/>
</dbReference>
<reference evidence="11" key="1">
    <citation type="submission" date="2016-11" db="EMBL/GenBank/DDBJ databases">
        <authorList>
            <person name="Varghese N."/>
            <person name="Submissions S."/>
        </authorList>
    </citation>
    <scope>NUCLEOTIDE SEQUENCE [LARGE SCALE GENOMIC DNA]</scope>
    <source>
        <strain evidence="11">CGMCC 1.10835</strain>
    </source>
</reference>
<evidence type="ECO:0000256" key="8">
    <source>
        <dbReference type="SAM" id="Phobius"/>
    </source>
</evidence>
<evidence type="ECO:0000256" key="4">
    <source>
        <dbReference type="ARBA" id="ARBA00022692"/>
    </source>
</evidence>
<dbReference type="RefSeq" id="WP_072796569.1">
    <property type="nucleotide sequence ID" value="NZ_FRAQ01000001.1"/>
</dbReference>
<feature type="transmembrane region" description="Helical" evidence="8">
    <location>
        <begin position="131"/>
        <end position="149"/>
    </location>
</feature>
<evidence type="ECO:0000313" key="10">
    <source>
        <dbReference type="EMBL" id="SHK32418.1"/>
    </source>
</evidence>
<feature type="domain" description="NADH:quinone oxidoreductase/Mrp antiporter transmembrane" evidence="9">
    <location>
        <begin position="126"/>
        <end position="424"/>
    </location>
</feature>
<comment type="similarity">
    <text evidence="2">Belongs to the CPA3 antiporters (TC 2.A.63) subunit D family.</text>
</comment>
<feature type="transmembrane region" description="Helical" evidence="8">
    <location>
        <begin position="373"/>
        <end position="391"/>
    </location>
</feature>
<feature type="transmembrane region" description="Helical" evidence="8">
    <location>
        <begin position="331"/>
        <end position="352"/>
    </location>
</feature>
<feature type="transmembrane region" description="Helical" evidence="8">
    <location>
        <begin position="108"/>
        <end position="125"/>
    </location>
</feature>
<gene>
    <name evidence="10" type="ORF">SAMN05216369_1538</name>
</gene>
<dbReference type="STRING" id="564117.SAMN05216369_1538"/>
<feature type="transmembrane region" description="Helical" evidence="8">
    <location>
        <begin position="71"/>
        <end position="96"/>
    </location>
</feature>
<protein>
    <submittedName>
        <fullName evidence="10">Multisubunit potassium/proton antiporter, PhaD subunit</fullName>
    </submittedName>
</protein>